<sequence length="492" mass="51981">MFLPIVVIGLLLAHALVAHAGGSATPAAQWCGLAVQAMAVLAVVCRLRHAPALDRLPWRLLGGVVGVQMLWSVCNLLALLLPQHAPMLQLLGVMFSGSSMVPALFLIARSFNRPQPRLVVALDALLALVGAGLLFLLIDLALSSSNGFSEPDVSLIIKHADAMGLLLASMATLRLLGAGGCSRRRHFYLSASAYLWVNAAVTALYNRVELGGLPWWGGVLIDLSGAALVLAAALPRGRWLRRARPSVRGAELIAAFAPIVFSLAVLLLAISVSRVSFFWGMAAATAAVAVYGVHVAFLHSEHLEIQRLSRLGTRRLQQQVARDPLTGIANRIGLAARLRDLDGGLDCSLLMIDIDFFKQFNDSHGHVLGDACLVEVATALAEALPAQTATVARYGGEEFAVVLPGTTADAAHAIARRLLAAIEQRQIPHPSSPLGVVTVSIGITTCPATAYAAINLLQQADAALYRAKRNGRNCCAHAQDAAQEMQGVATPG</sequence>
<feature type="transmembrane region" description="Helical" evidence="4">
    <location>
        <begin position="252"/>
        <end position="271"/>
    </location>
</feature>
<organism evidence="7 8">
    <name type="scientific">Xanthomonas graminis pv. graminis</name>
    <dbReference type="NCBI Taxonomy" id="134874"/>
    <lineage>
        <taxon>Bacteria</taxon>
        <taxon>Pseudomonadati</taxon>
        <taxon>Pseudomonadota</taxon>
        <taxon>Gammaproteobacteria</taxon>
        <taxon>Lysobacterales</taxon>
        <taxon>Lysobacteraceae</taxon>
        <taxon>Xanthomonas</taxon>
        <taxon>Xanthomonas translucens group</taxon>
        <taxon>Xanthomonas graminis</taxon>
    </lineage>
</organism>
<evidence type="ECO:0000256" key="3">
    <source>
        <dbReference type="ARBA" id="ARBA00034247"/>
    </source>
</evidence>
<dbReference type="RefSeq" id="WP_009608776.1">
    <property type="nucleotide sequence ID" value="NZ_CP076252.1"/>
</dbReference>
<dbReference type="PANTHER" id="PTHR45138">
    <property type="entry name" value="REGULATORY COMPONENTS OF SENSORY TRANSDUCTION SYSTEM"/>
    <property type="match status" value="1"/>
</dbReference>
<dbReference type="GO" id="GO:0052621">
    <property type="term" value="F:diguanylate cyclase activity"/>
    <property type="evidence" value="ECO:0007669"/>
    <property type="project" value="UniProtKB-EC"/>
</dbReference>
<keyword evidence="5" id="KW-0732">Signal</keyword>
<comment type="cofactor">
    <cofactor evidence="1">
        <name>Mg(2+)</name>
        <dbReference type="ChEBI" id="CHEBI:18420"/>
    </cofactor>
</comment>
<keyword evidence="4" id="KW-0812">Transmembrane</keyword>
<dbReference type="Proteomes" id="UP000184997">
    <property type="component" value="Unassembled WGS sequence"/>
</dbReference>
<dbReference type="CDD" id="cd01949">
    <property type="entry name" value="GGDEF"/>
    <property type="match status" value="1"/>
</dbReference>
<evidence type="ECO:0000313" key="8">
    <source>
        <dbReference type="Proteomes" id="UP000184997"/>
    </source>
</evidence>
<evidence type="ECO:0000259" key="6">
    <source>
        <dbReference type="PROSITE" id="PS50887"/>
    </source>
</evidence>
<dbReference type="FunFam" id="3.30.70.270:FF:000001">
    <property type="entry name" value="Diguanylate cyclase domain protein"/>
    <property type="match status" value="1"/>
</dbReference>
<dbReference type="InterPro" id="IPR050469">
    <property type="entry name" value="Diguanylate_Cyclase"/>
</dbReference>
<dbReference type="InterPro" id="IPR043128">
    <property type="entry name" value="Rev_trsase/Diguanyl_cyclase"/>
</dbReference>
<dbReference type="InterPro" id="IPR029787">
    <property type="entry name" value="Nucleotide_cyclase"/>
</dbReference>
<feature type="transmembrane region" description="Helical" evidence="4">
    <location>
        <begin position="277"/>
        <end position="298"/>
    </location>
</feature>
<feature type="transmembrane region" description="Helical" evidence="4">
    <location>
        <begin position="187"/>
        <end position="207"/>
    </location>
</feature>
<feature type="transmembrane region" description="Helical" evidence="4">
    <location>
        <begin position="162"/>
        <end position="180"/>
    </location>
</feature>
<feature type="chain" id="PRO_5010318904" description="diguanylate cyclase" evidence="5">
    <location>
        <begin position="21"/>
        <end position="492"/>
    </location>
</feature>
<keyword evidence="7" id="KW-0808">Transferase</keyword>
<dbReference type="SMART" id="SM00267">
    <property type="entry name" value="GGDEF"/>
    <property type="match status" value="1"/>
</dbReference>
<dbReference type="EMBL" id="FLUK01000204">
    <property type="protein sequence ID" value="SBV88623.1"/>
    <property type="molecule type" value="Genomic_DNA"/>
</dbReference>
<dbReference type="AlphaFoldDB" id="A0A1M4L614"/>
<reference evidence="8" key="1">
    <citation type="submission" date="2016-07" db="EMBL/GenBank/DDBJ databases">
        <authorList>
            <person name="Florea S."/>
            <person name="Webb J.S."/>
            <person name="Jaromczyk J."/>
            <person name="Schardl C.L."/>
        </authorList>
    </citation>
    <scope>NUCLEOTIDE SEQUENCE [LARGE SCALE GENOMIC DNA]</scope>
</reference>
<dbReference type="PANTHER" id="PTHR45138:SF9">
    <property type="entry name" value="DIGUANYLATE CYCLASE DGCM-RELATED"/>
    <property type="match status" value="1"/>
</dbReference>
<dbReference type="GO" id="GO:1902201">
    <property type="term" value="P:negative regulation of bacterial-type flagellum-dependent cell motility"/>
    <property type="evidence" value="ECO:0007669"/>
    <property type="project" value="TreeGrafter"/>
</dbReference>
<feature type="transmembrane region" description="Helical" evidence="4">
    <location>
        <begin position="213"/>
        <end position="232"/>
    </location>
</feature>
<dbReference type="PROSITE" id="PS50887">
    <property type="entry name" value="GGDEF"/>
    <property type="match status" value="1"/>
</dbReference>
<dbReference type="SUPFAM" id="SSF55073">
    <property type="entry name" value="Nucleotide cyclase"/>
    <property type="match status" value="1"/>
</dbReference>
<feature type="transmembrane region" description="Helical" evidence="4">
    <location>
        <begin position="30"/>
        <end position="48"/>
    </location>
</feature>
<feature type="domain" description="GGDEF" evidence="6">
    <location>
        <begin position="345"/>
        <end position="480"/>
    </location>
</feature>
<keyword evidence="4" id="KW-1133">Transmembrane helix</keyword>
<evidence type="ECO:0000256" key="1">
    <source>
        <dbReference type="ARBA" id="ARBA00001946"/>
    </source>
</evidence>
<feature type="signal peptide" evidence="5">
    <location>
        <begin position="1"/>
        <end position="20"/>
    </location>
</feature>
<dbReference type="NCBIfam" id="TIGR00254">
    <property type="entry name" value="GGDEF"/>
    <property type="match status" value="1"/>
</dbReference>
<evidence type="ECO:0000256" key="5">
    <source>
        <dbReference type="SAM" id="SignalP"/>
    </source>
</evidence>
<dbReference type="GO" id="GO:0043709">
    <property type="term" value="P:cell adhesion involved in single-species biofilm formation"/>
    <property type="evidence" value="ECO:0007669"/>
    <property type="project" value="TreeGrafter"/>
</dbReference>
<feature type="transmembrane region" description="Helical" evidence="4">
    <location>
        <begin position="120"/>
        <end position="142"/>
    </location>
</feature>
<dbReference type="Pfam" id="PF00990">
    <property type="entry name" value="GGDEF"/>
    <property type="match status" value="1"/>
</dbReference>
<evidence type="ECO:0000256" key="4">
    <source>
        <dbReference type="SAM" id="Phobius"/>
    </source>
</evidence>
<name>A0A1M4L614_9XANT</name>
<feature type="transmembrane region" description="Helical" evidence="4">
    <location>
        <begin position="87"/>
        <end position="108"/>
    </location>
</feature>
<evidence type="ECO:0000256" key="2">
    <source>
        <dbReference type="ARBA" id="ARBA00012528"/>
    </source>
</evidence>
<evidence type="ECO:0000313" key="7">
    <source>
        <dbReference type="EMBL" id="SBV88623.1"/>
    </source>
</evidence>
<dbReference type="GO" id="GO:0005886">
    <property type="term" value="C:plasma membrane"/>
    <property type="evidence" value="ECO:0007669"/>
    <property type="project" value="TreeGrafter"/>
</dbReference>
<gene>
    <name evidence="7" type="ORF">XTGNCPPB3709_2569</name>
</gene>
<feature type="transmembrane region" description="Helical" evidence="4">
    <location>
        <begin position="60"/>
        <end position="81"/>
    </location>
</feature>
<proteinExistence type="predicted"/>
<comment type="catalytic activity">
    <reaction evidence="3">
        <text>2 GTP = 3',3'-c-di-GMP + 2 diphosphate</text>
        <dbReference type="Rhea" id="RHEA:24898"/>
        <dbReference type="ChEBI" id="CHEBI:33019"/>
        <dbReference type="ChEBI" id="CHEBI:37565"/>
        <dbReference type="ChEBI" id="CHEBI:58805"/>
        <dbReference type="EC" id="2.7.7.65"/>
    </reaction>
</comment>
<protein>
    <recommendedName>
        <fullName evidence="2">diguanylate cyclase</fullName>
        <ecNumber evidence="2">2.7.7.65</ecNumber>
    </recommendedName>
</protein>
<dbReference type="EC" id="2.7.7.65" evidence="2"/>
<dbReference type="Gene3D" id="3.30.70.270">
    <property type="match status" value="1"/>
</dbReference>
<dbReference type="GO" id="GO:0016301">
    <property type="term" value="F:kinase activity"/>
    <property type="evidence" value="ECO:0007669"/>
    <property type="project" value="UniProtKB-KW"/>
</dbReference>
<dbReference type="InterPro" id="IPR000160">
    <property type="entry name" value="GGDEF_dom"/>
</dbReference>
<keyword evidence="4" id="KW-0472">Membrane</keyword>
<accession>A0A1M4L614</accession>
<keyword evidence="7" id="KW-0418">Kinase</keyword>